<accession>A0A1H8WXI3</accession>
<reference evidence="3" key="1">
    <citation type="submission" date="2016-10" db="EMBL/GenBank/DDBJ databases">
        <authorList>
            <person name="Varghese N."/>
            <person name="Submissions S."/>
        </authorList>
    </citation>
    <scope>NUCLEOTIDE SEQUENCE [LARGE SCALE GENOMIC DNA]</scope>
    <source>
        <strain evidence="3">IBRC-M 10043</strain>
    </source>
</reference>
<evidence type="ECO:0000313" key="3">
    <source>
        <dbReference type="Proteomes" id="UP000198775"/>
    </source>
</evidence>
<name>A0A1H8WXI3_9EURY</name>
<protein>
    <submittedName>
        <fullName evidence="2">Uncharacterized protein</fullName>
    </submittedName>
</protein>
<dbReference type="Proteomes" id="UP000198775">
    <property type="component" value="Unassembled WGS sequence"/>
</dbReference>
<feature type="region of interest" description="Disordered" evidence="1">
    <location>
        <begin position="160"/>
        <end position="179"/>
    </location>
</feature>
<feature type="region of interest" description="Disordered" evidence="1">
    <location>
        <begin position="318"/>
        <end position="380"/>
    </location>
</feature>
<gene>
    <name evidence="2" type="ORF">SAMN05216388_10864</name>
</gene>
<evidence type="ECO:0000256" key="1">
    <source>
        <dbReference type="SAM" id="MobiDB-lite"/>
    </source>
</evidence>
<sequence>MTAHGSPPYEFTLDRRRLLQLGTVTTTAALGGCFGFGATDYPTYTEWVPSQDTGLTLAYVDFRIAEESQKANQLLPLLLPSRDTISGSETVPELQGLNAIDDPFLVWPLDTWRRLLAGMGIGLGGGLGYLVDPERPAETVDELFVVDDVAVATGEFDAERADETLRSGPDNSPGDIAHETVGEQGTFTLYESTREELDTVIAVSETAVVLGDTRDAVQTVIETWQGDHDRAVADAGPFGRLIDAAGDGDFVAGWTGPVNLDERTVGDPAARLSGDPLSEREHVISSISFTPNTDEITAKLAVEDAGLTETTRDRITSQLGTSAEEMSVNRRGDGLSATATYPADALDLTFSPPETTDRNDETNESVPPEGDTPPEVADAVPDGALNFSYNADRHRFAVTLETNLTIDKLTLRAVQRDYETWTTSPSTNSDLGIGVDPDGDVVIVTATVDGVSGEVARRTVP</sequence>
<proteinExistence type="predicted"/>
<organism evidence="2 3">
    <name type="scientific">Halorientalis persicus</name>
    <dbReference type="NCBI Taxonomy" id="1367881"/>
    <lineage>
        <taxon>Archaea</taxon>
        <taxon>Methanobacteriati</taxon>
        <taxon>Methanobacteriota</taxon>
        <taxon>Stenosarchaea group</taxon>
        <taxon>Halobacteria</taxon>
        <taxon>Halobacteriales</taxon>
        <taxon>Haloarculaceae</taxon>
        <taxon>Halorientalis</taxon>
    </lineage>
</organism>
<evidence type="ECO:0000313" key="2">
    <source>
        <dbReference type="EMBL" id="SEP32319.1"/>
    </source>
</evidence>
<dbReference type="EMBL" id="FOCX01000086">
    <property type="protein sequence ID" value="SEP32319.1"/>
    <property type="molecule type" value="Genomic_DNA"/>
</dbReference>
<keyword evidence="3" id="KW-1185">Reference proteome</keyword>
<dbReference type="AlphaFoldDB" id="A0A1H8WXI3"/>